<feature type="region of interest" description="Disordered" evidence="1">
    <location>
        <begin position="41"/>
        <end position="97"/>
    </location>
</feature>
<name>A0A0A9H564_ARUDO</name>
<reference evidence="3" key="1">
    <citation type="submission" date="2014-09" db="EMBL/GenBank/DDBJ databases">
        <authorList>
            <person name="Magalhaes I.L.F."/>
            <person name="Oliveira U."/>
            <person name="Santos F.R."/>
            <person name="Vidigal T.H.D.A."/>
            <person name="Brescovit A.D."/>
            <person name="Santos A.J."/>
        </authorList>
    </citation>
    <scope>NUCLEOTIDE SEQUENCE</scope>
    <source>
        <tissue evidence="3">Shoot tissue taken approximately 20 cm above the soil surface</tissue>
    </source>
</reference>
<organism evidence="3">
    <name type="scientific">Arundo donax</name>
    <name type="common">Giant reed</name>
    <name type="synonym">Donax arundinaceus</name>
    <dbReference type="NCBI Taxonomy" id="35708"/>
    <lineage>
        <taxon>Eukaryota</taxon>
        <taxon>Viridiplantae</taxon>
        <taxon>Streptophyta</taxon>
        <taxon>Embryophyta</taxon>
        <taxon>Tracheophyta</taxon>
        <taxon>Spermatophyta</taxon>
        <taxon>Magnoliopsida</taxon>
        <taxon>Liliopsida</taxon>
        <taxon>Poales</taxon>
        <taxon>Poaceae</taxon>
        <taxon>PACMAD clade</taxon>
        <taxon>Arundinoideae</taxon>
        <taxon>Arundineae</taxon>
        <taxon>Arundo</taxon>
    </lineage>
</organism>
<protein>
    <recommendedName>
        <fullName evidence="2">SMARCC C-terminal domain-containing protein</fullName>
    </recommendedName>
</protein>
<proteinExistence type="predicted"/>
<feature type="domain" description="SMARCC C-terminal" evidence="2">
    <location>
        <begin position="108"/>
        <end position="184"/>
    </location>
</feature>
<feature type="compositionally biased region" description="Polar residues" evidence="1">
    <location>
        <begin position="67"/>
        <end position="80"/>
    </location>
</feature>
<reference evidence="3" key="2">
    <citation type="journal article" date="2015" name="Data Brief">
        <title>Shoot transcriptome of the giant reed, Arundo donax.</title>
        <authorList>
            <person name="Barrero R.A."/>
            <person name="Guerrero F.D."/>
            <person name="Moolhuijzen P."/>
            <person name="Goolsby J.A."/>
            <person name="Tidwell J."/>
            <person name="Bellgard S.E."/>
            <person name="Bellgard M.I."/>
        </authorList>
    </citation>
    <scope>NUCLEOTIDE SEQUENCE</scope>
    <source>
        <tissue evidence="3">Shoot tissue taken approximately 20 cm above the soil surface</tissue>
    </source>
</reference>
<accession>A0A0A9H564</accession>
<evidence type="ECO:0000259" key="2">
    <source>
        <dbReference type="Pfam" id="PF16495"/>
    </source>
</evidence>
<dbReference type="AlphaFoldDB" id="A0A0A9H564"/>
<evidence type="ECO:0000256" key="1">
    <source>
        <dbReference type="SAM" id="MobiDB-lite"/>
    </source>
</evidence>
<dbReference type="EMBL" id="GBRH01165999">
    <property type="protein sequence ID" value="JAE31897.1"/>
    <property type="molecule type" value="Transcribed_RNA"/>
</dbReference>
<dbReference type="Pfam" id="PF16495">
    <property type="entry name" value="SWIRM-assoc_1"/>
    <property type="match status" value="1"/>
</dbReference>
<evidence type="ECO:0000313" key="3">
    <source>
        <dbReference type="EMBL" id="JAE31897.1"/>
    </source>
</evidence>
<sequence>MRNGCNSNLHYVPPIGIYEPSFITSHGASADLERVQGDKPNYEELPVDVSPSQGKVEPKKIKHAPVASSSVQHQSNQTEDGNTEEPKSNKNIATDDDSIRRLQRAAHTAISAAAVKAKFLAEQEENHIWRLAAVVIEKQFQKVEAKLSFFAKVQDLVLRARELPEKIRKKLLIERNEIIASQKAAVLSRPNQRAVPGRRLPLGHAVYQLLRRP</sequence>
<dbReference type="InterPro" id="IPR032451">
    <property type="entry name" value="SMARCC_C"/>
</dbReference>